<evidence type="ECO:0000313" key="2">
    <source>
        <dbReference type="EMBL" id="CAI6373696.1"/>
    </source>
</evidence>
<feature type="domain" description="DUF4806" evidence="1">
    <location>
        <begin position="237"/>
        <end position="311"/>
    </location>
</feature>
<dbReference type="Proteomes" id="UP001160148">
    <property type="component" value="Unassembled WGS sequence"/>
</dbReference>
<comment type="caution">
    <text evidence="2">The sequence shown here is derived from an EMBL/GenBank/DDBJ whole genome shotgun (WGS) entry which is preliminary data.</text>
</comment>
<dbReference type="EMBL" id="CARXXK010001111">
    <property type="protein sequence ID" value="CAI6373696.1"/>
    <property type="molecule type" value="Genomic_DNA"/>
</dbReference>
<gene>
    <name evidence="2" type="ORF">MEUPH1_LOCUS27406</name>
</gene>
<reference evidence="2 3" key="1">
    <citation type="submission" date="2023-01" db="EMBL/GenBank/DDBJ databases">
        <authorList>
            <person name="Whitehead M."/>
        </authorList>
    </citation>
    <scope>NUCLEOTIDE SEQUENCE [LARGE SCALE GENOMIC DNA]</scope>
</reference>
<protein>
    <recommendedName>
        <fullName evidence="1">DUF4806 domain-containing protein</fullName>
    </recommendedName>
</protein>
<dbReference type="Pfam" id="PF16064">
    <property type="entry name" value="DUF4806"/>
    <property type="match status" value="1"/>
</dbReference>
<keyword evidence="3" id="KW-1185">Reference proteome</keyword>
<sequence length="321" mass="37259">MWSVIIFENDNSIEAVPSIWHRKNTCAWPKKNPKKFIEKQVFPNKTDFYFLRARKIGKDVGNYLDARNRAKRGENTSNLSDNVDENACLWDSTNSSSDDTDNGEVHYNMPNKPTEYDKGIEKISLGESSKRKLNFDESPPLINKYQSNNSQTNFNITSELIEFQSASIDNIVVVADKVNKINRTTLNTWYEIKSMNEKIEKLETNLFMISNNCVHVHTDDNTSFDSMNTFEVMMSVLPIVNEESLTTFEKNLLDYNFKKKVVCELSRLVRSTIQSTTRAILRYLFDDSFLQKYSYKGQKQKKSPLLLTDKKHNLKFNCSKN</sequence>
<evidence type="ECO:0000313" key="3">
    <source>
        <dbReference type="Proteomes" id="UP001160148"/>
    </source>
</evidence>
<organism evidence="2 3">
    <name type="scientific">Macrosiphum euphorbiae</name>
    <name type="common">potato aphid</name>
    <dbReference type="NCBI Taxonomy" id="13131"/>
    <lineage>
        <taxon>Eukaryota</taxon>
        <taxon>Metazoa</taxon>
        <taxon>Ecdysozoa</taxon>
        <taxon>Arthropoda</taxon>
        <taxon>Hexapoda</taxon>
        <taxon>Insecta</taxon>
        <taxon>Pterygota</taxon>
        <taxon>Neoptera</taxon>
        <taxon>Paraneoptera</taxon>
        <taxon>Hemiptera</taxon>
        <taxon>Sternorrhyncha</taxon>
        <taxon>Aphidomorpha</taxon>
        <taxon>Aphidoidea</taxon>
        <taxon>Aphididae</taxon>
        <taxon>Macrosiphini</taxon>
        <taxon>Macrosiphum</taxon>
    </lineage>
</organism>
<name>A0AAV0Y028_9HEMI</name>
<evidence type="ECO:0000259" key="1">
    <source>
        <dbReference type="Pfam" id="PF16064"/>
    </source>
</evidence>
<accession>A0AAV0Y028</accession>
<proteinExistence type="predicted"/>
<dbReference type="AlphaFoldDB" id="A0AAV0Y028"/>
<dbReference type="InterPro" id="IPR032071">
    <property type="entry name" value="DUF4806"/>
</dbReference>